<evidence type="ECO:0000256" key="2">
    <source>
        <dbReference type="SAM" id="MobiDB-lite"/>
    </source>
</evidence>
<dbReference type="EMBL" id="BRYA01000335">
    <property type="protein sequence ID" value="GMI47232.1"/>
    <property type="molecule type" value="Genomic_DNA"/>
</dbReference>
<sequence>MAPKKQKAKRAGWGSESHTAFSDFAHLPTPAMVDYCLSLGNDGTNLDELEAARKAKRKKLLKAQKKAKQQAEAAAAAAAAANGEEDEGPCRRPDCMALRDSDDLEEKIFDERIEIEDKLKQKTEMLESIKQRVTEASMETQALSEKNKWLQNQIKTRSTRVAELEEERDGLEDVIKSIMNNIMVLQVESQKARSLARQAQEALVNAMWRKDSDEGEASKRATLAGEPLMPLVIRKSKAKPPVSHWVKYTDLASGEAIDQSEILPGTSTGKLMESMALKAPETNSNSMSMSPLQGSFGGTMGGSLAADIWSSPGKQTTGMGGGSRTAGMKRTGKKTKSALNNRKIMLLMNTRKRGKKAGGGSGGPPEGLGHTGGGKRTGAAKSLTKKSVLADIKAETARIKEENLPVSKE</sequence>
<evidence type="ECO:0000313" key="3">
    <source>
        <dbReference type="EMBL" id="GMI47232.1"/>
    </source>
</evidence>
<dbReference type="AlphaFoldDB" id="A0A9W7LF28"/>
<comment type="caution">
    <text evidence="3">The sequence shown here is derived from an EMBL/GenBank/DDBJ whole genome shotgun (WGS) entry which is preliminary data.</text>
</comment>
<accession>A0A9W7LF28</accession>
<reference evidence="4" key="1">
    <citation type="journal article" date="2023" name="Commun. Biol.">
        <title>Genome analysis of Parmales, the sister group of diatoms, reveals the evolutionary specialization of diatoms from phago-mixotrophs to photoautotrophs.</title>
        <authorList>
            <person name="Ban H."/>
            <person name="Sato S."/>
            <person name="Yoshikawa S."/>
            <person name="Yamada K."/>
            <person name="Nakamura Y."/>
            <person name="Ichinomiya M."/>
            <person name="Sato N."/>
            <person name="Blanc-Mathieu R."/>
            <person name="Endo H."/>
            <person name="Kuwata A."/>
            <person name="Ogata H."/>
        </authorList>
    </citation>
    <scope>NUCLEOTIDE SEQUENCE [LARGE SCALE GENOMIC DNA]</scope>
</reference>
<evidence type="ECO:0000313" key="4">
    <source>
        <dbReference type="Proteomes" id="UP001165065"/>
    </source>
</evidence>
<feature type="compositionally biased region" description="Low complexity" evidence="2">
    <location>
        <begin position="70"/>
        <end position="81"/>
    </location>
</feature>
<name>A0A9W7LF28_9STRA</name>
<feature type="region of interest" description="Disordered" evidence="2">
    <location>
        <begin position="62"/>
        <end position="94"/>
    </location>
</feature>
<feature type="region of interest" description="Disordered" evidence="2">
    <location>
        <begin position="313"/>
        <end position="336"/>
    </location>
</feature>
<feature type="compositionally biased region" description="Gly residues" evidence="2">
    <location>
        <begin position="357"/>
        <end position="376"/>
    </location>
</feature>
<dbReference type="Proteomes" id="UP001165065">
    <property type="component" value="Unassembled WGS sequence"/>
</dbReference>
<feature type="coiled-coil region" evidence="1">
    <location>
        <begin position="112"/>
        <end position="181"/>
    </location>
</feature>
<protein>
    <submittedName>
        <fullName evidence="3">Uncharacterized protein</fullName>
    </submittedName>
</protein>
<gene>
    <name evidence="3" type="ORF">TrCOL_g4383</name>
</gene>
<feature type="region of interest" description="Disordered" evidence="2">
    <location>
        <begin position="351"/>
        <end position="388"/>
    </location>
</feature>
<keyword evidence="1" id="KW-0175">Coiled coil</keyword>
<dbReference type="OrthoDB" id="199275at2759"/>
<evidence type="ECO:0000256" key="1">
    <source>
        <dbReference type="SAM" id="Coils"/>
    </source>
</evidence>
<keyword evidence="4" id="KW-1185">Reference proteome</keyword>
<proteinExistence type="predicted"/>
<organism evidence="3 4">
    <name type="scientific">Triparma columacea</name>
    <dbReference type="NCBI Taxonomy" id="722753"/>
    <lineage>
        <taxon>Eukaryota</taxon>
        <taxon>Sar</taxon>
        <taxon>Stramenopiles</taxon>
        <taxon>Ochrophyta</taxon>
        <taxon>Bolidophyceae</taxon>
        <taxon>Parmales</taxon>
        <taxon>Triparmaceae</taxon>
        <taxon>Triparma</taxon>
    </lineage>
</organism>